<sequence>MASGQRPCVYFQQGKCRKSATECSYAHVIAPSLKPKACQQYMKGTCRRGDDCSFSHKQDDMDHLRIANGATVTEASALETSETRLREFRWKIPKSPADAKPLVGFALGRFFKQALELVGVEVGTMQEVITLLASEGGLRRIDELLRQSFASFTPAQLTRVIDAQLMPFFEMVSHPNVTSSVLLRSQVMTIYNVLWAGDTDGQRAISLFTALAASLSNSVFPDATSGDSAPNLETMKAIQTILAVLTKLVEVNTSAHADPRLVPIAETFASLLGSLPENTAFFMSTATKDLERLQQRLGIGEAIPDAQTVQRKAGTRAVFELARDRPGDLSKEGRRHDNDEVHIQDIQILPTLQEIQSSRNEYLPVADPREWHFGGVPGLVDRHFRLLREDTVGQLRDAAKFELERLQNPQRIDTNEPKRQGARTYVYNDVHVASTAFDEYHGPQVAIRFARPPANRQQSKLARKEWWDYSRRLGPDALVCLLSSEGSATFFVVAAQGQKPTRLQAEFDLASDSEHAYVIVKPVNQSEFHELLTRAVEDTAYAQLSIVEFPGVLLPSFEPTLKAIEDLDIPFAHILAPTSTPDNPDREISIPAPLYSSKPGFKYNLSSITTNKEATYFATTDSITDAADQLTQLSPLDPGQSLAVISSLARSVALIQGPPGTGKSYTGVQLIRVSLANKAATGIGPILVCTHTNHALDAILERSVDDGVSHIVRIGGRSTSQMLGDVNLKVLAQRLDLTKTEKSERWKLIQRTNKETEEINKLLEAFASLGSHIAVENHLLYNYPSFHSRIYGSDEEGWTTVGRKRDTELDIWLRTGRPGSGHPRSVDELHDLDPLEMSQMTIAERRAMFNSWLCEMKDDLHEKLRHALSSYNESKQKLDVIRAEVNLRVLRQANLIGITTSGLARNLDLLLGVSPKVLICEEAGEILEAHLLTTLLPSLDHTILIGDHQQLRPQVQNFDLSTESRNGGQYALDVSLFERLVSPQDLFAQPLPLSTLEVQRRMRPSMSQLVRRTQYPRLEDDPSVALYPEVVGMRRRLFWMHHEELEDDREGVTSTSRSNSYEVHMVASLVKHLVAQGAYKPADIAVVTPYLGQLRKLRSKFSSTHTILLDDRDVNELEKEWVDPDEDGSEQTALDSNRPVKGSLNQALRLATVDNFQGEEAKVVIVSLVRSNKENKPGFLKTPNRINVLLSRAQHGMYIFGNTKTTESITMWHEVMNILRENGNIGEALELQCFRHPTTSIVVKRPADFTRLSPEAGCDLACEKQLDCGHACVSKCHSDMLHHAVYCMKPCTRLKNGCTHRCEKPCGDQCDLLCTVPIDEIAIKLDCGHEKTTLPCYEHQDPSIVVCTELVKLEVPGCGHEVTTTCHTDEHGSDDVKAIQADLIMLTSYRDIDLDIAPCIFTPCGHIFTVDSLDGTMGMQNYYETDLSTGEYTELKRSPEPFSIQDSKPCPECRGSLRNIVRYGRIVRRAALYESAKKLAAWSNRKHQELAIRLSDIEGELMGSLDFPRKPNQSIELVGPVKAQLKAARKLKTAKRYSKIQALTNEIAHFSQKLSKDEQPYQRVHDLVEIARRENTSSKLIEAFDFGTEELQLREHIQAGNLLLRSYIILFSDIITVQGKTPTGIRGNLVVDFAAMRILCDELIAEAKESVTVRQEAEAQVLWAKFATIECGVLGAVSEEENSGHQHHIDELNMRATERLKAAADICALQLKSSNEHHARMRRERPDLLSEIQTDWIERITEEVFELRRMLKERLTRYQTHEQNPTFKTYANPFVRSTEMRMVVNAMATELEGTGHWYGCQNGHPFTVGECGMPMQLARCPECGAGVGGQDHQSTEGVSQARDLDEMIEGLAI</sequence>
<dbReference type="InterPro" id="IPR046439">
    <property type="entry name" value="ZF_RZ_dom"/>
</dbReference>
<evidence type="ECO:0000256" key="2">
    <source>
        <dbReference type="ARBA" id="ARBA00022490"/>
    </source>
</evidence>
<evidence type="ECO:0000313" key="11">
    <source>
        <dbReference type="EMBL" id="KAK3047507.1"/>
    </source>
</evidence>
<dbReference type="PROSITE" id="PS51981">
    <property type="entry name" value="ZF_RZ"/>
    <property type="match status" value="1"/>
</dbReference>
<dbReference type="FunFam" id="3.40.50.300:FF:001660">
    <property type="entry name" value="NF-X1 finger and helicase protein, putative"/>
    <property type="match status" value="1"/>
</dbReference>
<keyword evidence="5" id="KW-0378">Hydrolase</keyword>
<dbReference type="GO" id="GO:0004386">
    <property type="term" value="F:helicase activity"/>
    <property type="evidence" value="ECO:0007669"/>
    <property type="project" value="InterPro"/>
</dbReference>
<dbReference type="InterPro" id="IPR041679">
    <property type="entry name" value="DNA2/NAM7-like_C"/>
</dbReference>
<name>A0AAJ0DCK9_9PEZI</name>
<feature type="domain" description="RZ-type" evidence="10">
    <location>
        <begin position="1775"/>
        <end position="1850"/>
    </location>
</feature>
<dbReference type="Pfam" id="PF13086">
    <property type="entry name" value="AAA_11"/>
    <property type="match status" value="1"/>
</dbReference>
<evidence type="ECO:0000256" key="8">
    <source>
        <dbReference type="PROSITE-ProRule" id="PRU00723"/>
    </source>
</evidence>
<evidence type="ECO:0000256" key="1">
    <source>
        <dbReference type="ARBA" id="ARBA00004496"/>
    </source>
</evidence>
<evidence type="ECO:0000256" key="7">
    <source>
        <dbReference type="ARBA" id="ARBA00022859"/>
    </source>
</evidence>
<dbReference type="Proteomes" id="UP001271007">
    <property type="component" value="Unassembled WGS sequence"/>
</dbReference>
<dbReference type="Pfam" id="PF13087">
    <property type="entry name" value="AAA_12"/>
    <property type="match status" value="1"/>
</dbReference>
<keyword evidence="12" id="KW-1185">Reference proteome</keyword>
<evidence type="ECO:0000259" key="9">
    <source>
        <dbReference type="PROSITE" id="PS50103"/>
    </source>
</evidence>
<keyword evidence="2" id="KW-0963">Cytoplasm</keyword>
<dbReference type="PANTHER" id="PTHR10887:SF445">
    <property type="entry name" value="NFX1-TYPE ZINC FINGER-CONTAINING PROTEIN 1"/>
    <property type="match status" value="1"/>
</dbReference>
<accession>A0AAJ0DCK9</accession>
<evidence type="ECO:0000256" key="3">
    <source>
        <dbReference type="ARBA" id="ARBA00022723"/>
    </source>
</evidence>
<protein>
    <recommendedName>
        <fullName evidence="13">NFX1-type zinc finger-containing protein 1</fullName>
    </recommendedName>
</protein>
<dbReference type="Pfam" id="PF00642">
    <property type="entry name" value="zf-CCCH"/>
    <property type="match status" value="1"/>
</dbReference>
<dbReference type="GO" id="GO:0031380">
    <property type="term" value="C:nuclear RNA-directed RNA polymerase complex"/>
    <property type="evidence" value="ECO:0007669"/>
    <property type="project" value="TreeGrafter"/>
</dbReference>
<feature type="zinc finger region" description="C3H1-type" evidence="8">
    <location>
        <begin position="2"/>
        <end position="30"/>
    </location>
</feature>
<dbReference type="Pfam" id="PF20173">
    <property type="entry name" value="ZnF_RZ-type"/>
    <property type="match status" value="1"/>
</dbReference>
<dbReference type="InterPro" id="IPR000571">
    <property type="entry name" value="Znf_CCCH"/>
</dbReference>
<dbReference type="SUPFAM" id="SSF52540">
    <property type="entry name" value="P-loop containing nucleoside triphosphate hydrolases"/>
    <property type="match status" value="1"/>
</dbReference>
<dbReference type="SUPFAM" id="SSF90229">
    <property type="entry name" value="CCCH zinc finger"/>
    <property type="match status" value="1"/>
</dbReference>
<dbReference type="GO" id="GO:0002376">
    <property type="term" value="P:immune system process"/>
    <property type="evidence" value="ECO:0007669"/>
    <property type="project" value="UniProtKB-KW"/>
</dbReference>
<dbReference type="GO" id="GO:0031048">
    <property type="term" value="P:regulatory ncRNA-mediated heterochromatin formation"/>
    <property type="evidence" value="ECO:0007669"/>
    <property type="project" value="TreeGrafter"/>
</dbReference>
<proteinExistence type="predicted"/>
<evidence type="ECO:0008006" key="13">
    <source>
        <dbReference type="Google" id="ProtNLM"/>
    </source>
</evidence>
<dbReference type="InterPro" id="IPR027417">
    <property type="entry name" value="P-loop_NTPase"/>
</dbReference>
<keyword evidence="4 8" id="KW-0863">Zinc-finger</keyword>
<dbReference type="SMART" id="SM00356">
    <property type="entry name" value="ZnF_C3H1"/>
    <property type="match status" value="2"/>
</dbReference>
<evidence type="ECO:0000256" key="6">
    <source>
        <dbReference type="ARBA" id="ARBA00022833"/>
    </source>
</evidence>
<comment type="subcellular location">
    <subcellularLocation>
        <location evidence="1">Cytoplasm</location>
    </subcellularLocation>
</comment>
<dbReference type="PROSITE" id="PS50103">
    <property type="entry name" value="ZF_C3H1"/>
    <property type="match status" value="2"/>
</dbReference>
<keyword evidence="6 8" id="KW-0862">Zinc</keyword>
<evidence type="ECO:0000256" key="5">
    <source>
        <dbReference type="ARBA" id="ARBA00022806"/>
    </source>
</evidence>
<dbReference type="InterPro" id="IPR045055">
    <property type="entry name" value="DNA2/NAM7-like"/>
</dbReference>
<keyword evidence="5" id="KW-0067">ATP-binding</keyword>
<dbReference type="GO" id="GO:0005737">
    <property type="term" value="C:cytoplasm"/>
    <property type="evidence" value="ECO:0007669"/>
    <property type="project" value="UniProtKB-SubCell"/>
</dbReference>
<evidence type="ECO:0000259" key="10">
    <source>
        <dbReference type="PROSITE" id="PS51981"/>
    </source>
</evidence>
<feature type="domain" description="C3H1-type" evidence="9">
    <location>
        <begin position="32"/>
        <end position="59"/>
    </location>
</feature>
<dbReference type="PANTHER" id="PTHR10887">
    <property type="entry name" value="DNA2/NAM7 HELICASE FAMILY"/>
    <property type="match status" value="1"/>
</dbReference>
<keyword evidence="3 8" id="KW-0479">Metal-binding</keyword>
<comment type="caution">
    <text evidence="11">The sequence shown here is derived from an EMBL/GenBank/DDBJ whole genome shotgun (WGS) entry which is preliminary data.</text>
</comment>
<dbReference type="InterPro" id="IPR041677">
    <property type="entry name" value="DNA2/NAM7_AAA_11"/>
</dbReference>
<organism evidence="11 12">
    <name type="scientific">Extremus antarcticus</name>
    <dbReference type="NCBI Taxonomy" id="702011"/>
    <lineage>
        <taxon>Eukaryota</taxon>
        <taxon>Fungi</taxon>
        <taxon>Dikarya</taxon>
        <taxon>Ascomycota</taxon>
        <taxon>Pezizomycotina</taxon>
        <taxon>Dothideomycetes</taxon>
        <taxon>Dothideomycetidae</taxon>
        <taxon>Mycosphaerellales</taxon>
        <taxon>Extremaceae</taxon>
        <taxon>Extremus</taxon>
    </lineage>
</organism>
<dbReference type="CDD" id="cd17936">
    <property type="entry name" value="EEXXEc_NFX1"/>
    <property type="match status" value="1"/>
</dbReference>
<gene>
    <name evidence="11" type="ORF">LTR09_011136</name>
</gene>
<keyword evidence="5" id="KW-0347">Helicase</keyword>
<dbReference type="EMBL" id="JAWDJX010000061">
    <property type="protein sequence ID" value="KAK3047507.1"/>
    <property type="molecule type" value="Genomic_DNA"/>
</dbReference>
<dbReference type="InterPro" id="IPR036855">
    <property type="entry name" value="Znf_CCCH_sf"/>
</dbReference>
<feature type="zinc finger region" description="C3H1-type" evidence="8">
    <location>
        <begin position="32"/>
        <end position="59"/>
    </location>
</feature>
<keyword evidence="5" id="KW-0547">Nucleotide-binding</keyword>
<dbReference type="GO" id="GO:0008270">
    <property type="term" value="F:zinc ion binding"/>
    <property type="evidence" value="ECO:0007669"/>
    <property type="project" value="UniProtKB-KW"/>
</dbReference>
<feature type="domain" description="C3H1-type" evidence="9">
    <location>
        <begin position="2"/>
        <end position="30"/>
    </location>
</feature>
<dbReference type="InterPro" id="IPR047187">
    <property type="entry name" value="SF1_C_Upf1"/>
</dbReference>
<dbReference type="Gene3D" id="4.10.1000.10">
    <property type="entry name" value="Zinc finger, CCCH-type"/>
    <property type="match status" value="1"/>
</dbReference>
<dbReference type="CDD" id="cd06008">
    <property type="entry name" value="NF-X1-zinc-finger"/>
    <property type="match status" value="1"/>
</dbReference>
<evidence type="ECO:0000313" key="12">
    <source>
        <dbReference type="Proteomes" id="UP001271007"/>
    </source>
</evidence>
<keyword evidence="7" id="KW-0391">Immunity</keyword>
<dbReference type="Gene3D" id="3.40.50.300">
    <property type="entry name" value="P-loop containing nucleotide triphosphate hydrolases"/>
    <property type="match status" value="2"/>
</dbReference>
<dbReference type="CDD" id="cd18808">
    <property type="entry name" value="SF1_C_Upf1"/>
    <property type="match status" value="1"/>
</dbReference>
<evidence type="ECO:0000256" key="4">
    <source>
        <dbReference type="ARBA" id="ARBA00022771"/>
    </source>
</evidence>
<reference evidence="11" key="1">
    <citation type="submission" date="2023-04" db="EMBL/GenBank/DDBJ databases">
        <title>Black Yeasts Isolated from many extreme environments.</title>
        <authorList>
            <person name="Coleine C."/>
            <person name="Stajich J.E."/>
            <person name="Selbmann L."/>
        </authorList>
    </citation>
    <scope>NUCLEOTIDE SEQUENCE</scope>
    <source>
        <strain evidence="11">CCFEE 5312</strain>
    </source>
</reference>